<accession>A0A0D2FAJ5</accession>
<keyword evidence="2" id="KW-1185">Reference proteome</keyword>
<sequence length="81" mass="9116">MLICSNFAEQVVGGKEDILPESLIPYTPALAIEPRAFTRRLLEPYLISVPVLINSDVHEQVHMFQISQSDQVFDLRHGIPA</sequence>
<evidence type="ECO:0000313" key="2">
    <source>
        <dbReference type="Proteomes" id="UP000054342"/>
    </source>
</evidence>
<dbReference type="RefSeq" id="XP_013317598.1">
    <property type="nucleotide sequence ID" value="XM_013462144.1"/>
</dbReference>
<dbReference type="Proteomes" id="UP000054342">
    <property type="component" value="Unassembled WGS sequence"/>
</dbReference>
<proteinExistence type="predicted"/>
<dbReference type="HOGENOM" id="CLU_2573915_0_0_1"/>
<protein>
    <submittedName>
        <fullName evidence="1">Uncharacterized protein</fullName>
    </submittedName>
</protein>
<dbReference type="AlphaFoldDB" id="A0A0D2FAJ5"/>
<gene>
    <name evidence="1" type="ORF">PV05_05619</name>
</gene>
<dbReference type="GeneID" id="25327527"/>
<reference evidence="1 2" key="1">
    <citation type="submission" date="2015-01" db="EMBL/GenBank/DDBJ databases">
        <title>The Genome Sequence of Exophiala xenobiotica CBS118157.</title>
        <authorList>
            <consortium name="The Broad Institute Genomics Platform"/>
            <person name="Cuomo C."/>
            <person name="de Hoog S."/>
            <person name="Gorbushina A."/>
            <person name="Stielow B."/>
            <person name="Teixiera M."/>
            <person name="Abouelleil A."/>
            <person name="Chapman S.B."/>
            <person name="Priest M."/>
            <person name="Young S.K."/>
            <person name="Wortman J."/>
            <person name="Nusbaum C."/>
            <person name="Birren B."/>
        </authorList>
    </citation>
    <scope>NUCLEOTIDE SEQUENCE [LARGE SCALE GENOMIC DNA]</scope>
    <source>
        <strain evidence="1 2">CBS 118157</strain>
    </source>
</reference>
<organism evidence="1 2">
    <name type="scientific">Exophiala xenobiotica</name>
    <dbReference type="NCBI Taxonomy" id="348802"/>
    <lineage>
        <taxon>Eukaryota</taxon>
        <taxon>Fungi</taxon>
        <taxon>Dikarya</taxon>
        <taxon>Ascomycota</taxon>
        <taxon>Pezizomycotina</taxon>
        <taxon>Eurotiomycetes</taxon>
        <taxon>Chaetothyriomycetidae</taxon>
        <taxon>Chaetothyriales</taxon>
        <taxon>Herpotrichiellaceae</taxon>
        <taxon>Exophiala</taxon>
    </lineage>
</organism>
<evidence type="ECO:0000313" key="1">
    <source>
        <dbReference type="EMBL" id="KIW57014.1"/>
    </source>
</evidence>
<dbReference type="EMBL" id="KN847319">
    <property type="protein sequence ID" value="KIW57014.1"/>
    <property type="molecule type" value="Genomic_DNA"/>
</dbReference>
<name>A0A0D2FAJ5_9EURO</name>